<feature type="transmembrane region" description="Helical" evidence="6">
    <location>
        <begin position="36"/>
        <end position="55"/>
    </location>
</feature>
<keyword evidence="2" id="KW-1003">Cell membrane</keyword>
<dbReference type="AlphaFoldDB" id="A0A5B9QE41"/>
<keyword evidence="4 6" id="KW-1133">Transmembrane helix</keyword>
<evidence type="ECO:0000256" key="4">
    <source>
        <dbReference type="ARBA" id="ARBA00022989"/>
    </source>
</evidence>
<evidence type="ECO:0000256" key="5">
    <source>
        <dbReference type="ARBA" id="ARBA00023136"/>
    </source>
</evidence>
<proteinExistence type="predicted"/>
<feature type="transmembrane region" description="Helical" evidence="6">
    <location>
        <begin position="105"/>
        <end position="124"/>
    </location>
</feature>
<dbReference type="RefSeq" id="WP_168205403.1">
    <property type="nucleotide sequence ID" value="NZ_CP042913.1"/>
</dbReference>
<comment type="subcellular location">
    <subcellularLocation>
        <location evidence="1">Cell membrane</location>
        <topology evidence="1">Multi-pass membrane protein</topology>
    </subcellularLocation>
</comment>
<accession>A0A5B9QE41</accession>
<dbReference type="KEGG" id="bgok:Pr1d_45350"/>
<feature type="transmembrane region" description="Helical" evidence="6">
    <location>
        <begin position="67"/>
        <end position="85"/>
    </location>
</feature>
<evidence type="ECO:0000256" key="3">
    <source>
        <dbReference type="ARBA" id="ARBA00022692"/>
    </source>
</evidence>
<keyword evidence="5 6" id="KW-0472">Membrane</keyword>
<dbReference type="InterPro" id="IPR019108">
    <property type="entry name" value="Caa3_assmbl_CtaG-rel"/>
</dbReference>
<keyword evidence="3 6" id="KW-0812">Transmembrane</keyword>
<evidence type="ECO:0000256" key="1">
    <source>
        <dbReference type="ARBA" id="ARBA00004651"/>
    </source>
</evidence>
<gene>
    <name evidence="7" type="ORF">Pr1d_45350</name>
</gene>
<organism evidence="7 8">
    <name type="scientific">Bythopirellula goksoeyrii</name>
    <dbReference type="NCBI Taxonomy" id="1400387"/>
    <lineage>
        <taxon>Bacteria</taxon>
        <taxon>Pseudomonadati</taxon>
        <taxon>Planctomycetota</taxon>
        <taxon>Planctomycetia</taxon>
        <taxon>Pirellulales</taxon>
        <taxon>Lacipirellulaceae</taxon>
        <taxon>Bythopirellula</taxon>
    </lineage>
</organism>
<dbReference type="Pfam" id="PF09678">
    <property type="entry name" value="Caa3_CtaG"/>
    <property type="match status" value="1"/>
</dbReference>
<feature type="transmembrane region" description="Helical" evidence="6">
    <location>
        <begin position="173"/>
        <end position="194"/>
    </location>
</feature>
<dbReference type="GO" id="GO:0005886">
    <property type="term" value="C:plasma membrane"/>
    <property type="evidence" value="ECO:0007669"/>
    <property type="project" value="UniProtKB-SubCell"/>
</dbReference>
<feature type="transmembrane region" description="Helical" evidence="6">
    <location>
        <begin position="144"/>
        <end position="161"/>
    </location>
</feature>
<feature type="transmembrane region" description="Helical" evidence="6">
    <location>
        <begin position="229"/>
        <end position="247"/>
    </location>
</feature>
<evidence type="ECO:0000313" key="8">
    <source>
        <dbReference type="Proteomes" id="UP000323917"/>
    </source>
</evidence>
<feature type="transmembrane region" description="Helical" evidence="6">
    <location>
        <begin position="6"/>
        <end position="27"/>
    </location>
</feature>
<name>A0A5B9QE41_9BACT</name>
<dbReference type="Proteomes" id="UP000323917">
    <property type="component" value="Chromosome"/>
</dbReference>
<protein>
    <submittedName>
        <fullName evidence="7">Cytochrome c oxidase caa3 assembly factor (Caa3_CtaG)</fullName>
    </submittedName>
</protein>
<reference evidence="7 8" key="1">
    <citation type="submission" date="2019-08" db="EMBL/GenBank/DDBJ databases">
        <title>Deep-cultivation of Planctomycetes and their phenomic and genomic characterization uncovers novel biology.</title>
        <authorList>
            <person name="Wiegand S."/>
            <person name="Jogler M."/>
            <person name="Boedeker C."/>
            <person name="Pinto D."/>
            <person name="Vollmers J."/>
            <person name="Rivas-Marin E."/>
            <person name="Kohn T."/>
            <person name="Peeters S.H."/>
            <person name="Heuer A."/>
            <person name="Rast P."/>
            <person name="Oberbeckmann S."/>
            <person name="Bunk B."/>
            <person name="Jeske O."/>
            <person name="Meyerdierks A."/>
            <person name="Storesund J.E."/>
            <person name="Kallscheuer N."/>
            <person name="Luecker S."/>
            <person name="Lage O.M."/>
            <person name="Pohl T."/>
            <person name="Merkel B.J."/>
            <person name="Hornburger P."/>
            <person name="Mueller R.-W."/>
            <person name="Bruemmer F."/>
            <person name="Labrenz M."/>
            <person name="Spormann A.M."/>
            <person name="Op den Camp H."/>
            <person name="Overmann J."/>
            <person name="Amann R."/>
            <person name="Jetten M.S.M."/>
            <person name="Mascher T."/>
            <person name="Medema M.H."/>
            <person name="Devos D.P."/>
            <person name="Kaster A.-K."/>
            <person name="Ovreas L."/>
            <person name="Rohde M."/>
            <person name="Galperin M.Y."/>
            <person name="Jogler C."/>
        </authorList>
    </citation>
    <scope>NUCLEOTIDE SEQUENCE [LARGE SCALE GENOMIC DNA]</scope>
    <source>
        <strain evidence="7 8">Pr1d</strain>
    </source>
</reference>
<keyword evidence="8" id="KW-1185">Reference proteome</keyword>
<evidence type="ECO:0000313" key="7">
    <source>
        <dbReference type="EMBL" id="QEG37194.1"/>
    </source>
</evidence>
<evidence type="ECO:0000256" key="6">
    <source>
        <dbReference type="SAM" id="Phobius"/>
    </source>
</evidence>
<sequence>MMSEKLWYWTSPVWLVVVMLLVGYLILARGRSRTQLAIFLLGLIALTLAFVSPVGVLSDGYLFSAHMVQHLVLLLVVPLCILLSLPKQQMSQWFNRPKFDRFGRLLAIASIGWICGVGAMWFWHVPTLCSTAAQRPAVGLLRDLSLVLAGLAFWWPIYAPCARYRLDPLRGIAYLFSACLGCTLLGIYITFAPLSVCPVFASPVDRIGILNSLYDAGITPGIDQHIGGLMMWVPPCVLYVGAIISLLSRWYSDVEPESPFVPGRAKPSGVTL</sequence>
<dbReference type="EMBL" id="CP042913">
    <property type="protein sequence ID" value="QEG37194.1"/>
    <property type="molecule type" value="Genomic_DNA"/>
</dbReference>
<evidence type="ECO:0000256" key="2">
    <source>
        <dbReference type="ARBA" id="ARBA00022475"/>
    </source>
</evidence>